<dbReference type="RefSeq" id="WP_183984987.1">
    <property type="nucleotide sequence ID" value="NZ_JACIEV010000006.1"/>
</dbReference>
<feature type="domain" description="FAD-binding PCMH-type" evidence="3">
    <location>
        <begin position="1"/>
        <end position="171"/>
    </location>
</feature>
<dbReference type="InterPro" id="IPR016169">
    <property type="entry name" value="FAD-bd_PCMH_sub2"/>
</dbReference>
<proteinExistence type="predicted"/>
<dbReference type="InterPro" id="IPR036318">
    <property type="entry name" value="FAD-bd_PCMH-like_sf"/>
</dbReference>
<keyword evidence="2" id="KW-0812">Transmembrane</keyword>
<keyword evidence="1" id="KW-0285">Flavoprotein</keyword>
<organism evidence="4 5">
    <name type="scientific">Sphingomonas jinjuensis</name>
    <dbReference type="NCBI Taxonomy" id="535907"/>
    <lineage>
        <taxon>Bacteria</taxon>
        <taxon>Pseudomonadati</taxon>
        <taxon>Pseudomonadota</taxon>
        <taxon>Alphaproteobacteria</taxon>
        <taxon>Sphingomonadales</taxon>
        <taxon>Sphingomonadaceae</taxon>
        <taxon>Sphingomonas</taxon>
    </lineage>
</organism>
<gene>
    <name evidence="4" type="ORF">GGQ80_002368</name>
</gene>
<dbReference type="InterPro" id="IPR016166">
    <property type="entry name" value="FAD-bd_PCMH"/>
</dbReference>
<evidence type="ECO:0000313" key="5">
    <source>
        <dbReference type="Proteomes" id="UP000529795"/>
    </source>
</evidence>
<name>A0A840FMD6_9SPHN</name>
<sequence length="433" mass="46888">MTAITGWGRYPRIEAEVTRPASIEAAARGEGLPRGNGRSYGDASLAPRAVDMMGLDRLVSFDDQTGLIVCEAGLMLSDLIDLMLPRGWFVPVTPGTKLVTIGGMVASDVHGKNHHGAGTFGEHVAWLDLALGDGRVLRCSRDENADLFAATIGGMGLTGIILTVAFAMIPVETAMVRQRRLRAPTLVHAFAAFEESLDWTYSVAWIDCLASGKDLGRSAILLGEHALAQELPAGAEPFARPAKGKKRVPIDMPGFVLGRLSVTAFNKLYYAAQRPGDMLVPIDPYFWPLDAILEWNRIYGRGGFVQYQCVLPIEASAAGYQQILAAIAAEGDASFLAVLKRMGPQGLGMLSFPMEGYTLALDFPANARNLALLDRLDAITVDHGGRIYLAKDARASVATIAAGYPRLDEFRDVRRRYGLDARFSSLLSERLHL</sequence>
<dbReference type="EMBL" id="JACIEV010000006">
    <property type="protein sequence ID" value="MBB4154455.1"/>
    <property type="molecule type" value="Genomic_DNA"/>
</dbReference>
<keyword evidence="5" id="KW-1185">Reference proteome</keyword>
<dbReference type="Proteomes" id="UP000529795">
    <property type="component" value="Unassembled WGS sequence"/>
</dbReference>
<feature type="transmembrane region" description="Helical" evidence="2">
    <location>
        <begin position="147"/>
        <end position="171"/>
    </location>
</feature>
<dbReference type="PANTHER" id="PTHR43762:SF1">
    <property type="entry name" value="D-ARABINONO-1,4-LACTONE OXIDASE"/>
    <property type="match status" value="1"/>
</dbReference>
<accession>A0A840FMD6</accession>
<keyword evidence="2" id="KW-1133">Transmembrane helix</keyword>
<dbReference type="InterPro" id="IPR006094">
    <property type="entry name" value="Oxid_FAD_bind_N"/>
</dbReference>
<dbReference type="SUPFAM" id="SSF56176">
    <property type="entry name" value="FAD-binding/transporter-associated domain-like"/>
    <property type="match status" value="1"/>
</dbReference>
<reference evidence="4 5" key="1">
    <citation type="submission" date="2020-08" db="EMBL/GenBank/DDBJ databases">
        <title>Genomic Encyclopedia of Type Strains, Phase IV (KMG-IV): sequencing the most valuable type-strain genomes for metagenomic binning, comparative biology and taxonomic classification.</title>
        <authorList>
            <person name="Goeker M."/>
        </authorList>
    </citation>
    <scope>NUCLEOTIDE SEQUENCE [LARGE SCALE GENOMIC DNA]</scope>
    <source>
        <strain evidence="4 5">YC6723</strain>
    </source>
</reference>
<evidence type="ECO:0000256" key="2">
    <source>
        <dbReference type="SAM" id="Phobius"/>
    </source>
</evidence>
<comment type="caution">
    <text evidence="4">The sequence shown here is derived from an EMBL/GenBank/DDBJ whole genome shotgun (WGS) entry which is preliminary data.</text>
</comment>
<evidence type="ECO:0000256" key="1">
    <source>
        <dbReference type="ARBA" id="ARBA00022827"/>
    </source>
</evidence>
<dbReference type="Gene3D" id="3.30.465.10">
    <property type="match status" value="1"/>
</dbReference>
<evidence type="ECO:0000259" key="3">
    <source>
        <dbReference type="PROSITE" id="PS51387"/>
    </source>
</evidence>
<dbReference type="PANTHER" id="PTHR43762">
    <property type="entry name" value="L-GULONOLACTONE OXIDASE"/>
    <property type="match status" value="1"/>
</dbReference>
<dbReference type="AlphaFoldDB" id="A0A840FMD6"/>
<dbReference type="GO" id="GO:0016899">
    <property type="term" value="F:oxidoreductase activity, acting on the CH-OH group of donors, oxygen as acceptor"/>
    <property type="evidence" value="ECO:0007669"/>
    <property type="project" value="InterPro"/>
</dbReference>
<keyword evidence="2" id="KW-0472">Membrane</keyword>
<dbReference type="GO" id="GO:0071949">
    <property type="term" value="F:FAD binding"/>
    <property type="evidence" value="ECO:0007669"/>
    <property type="project" value="InterPro"/>
</dbReference>
<dbReference type="InterPro" id="IPR010031">
    <property type="entry name" value="FAD_lactone_oxidase-like"/>
</dbReference>
<dbReference type="Pfam" id="PF01565">
    <property type="entry name" value="FAD_binding_4"/>
    <property type="match status" value="1"/>
</dbReference>
<evidence type="ECO:0000313" key="4">
    <source>
        <dbReference type="EMBL" id="MBB4154455.1"/>
    </source>
</evidence>
<protein>
    <submittedName>
        <fullName evidence="4">FAD/FMN-containing dehydrogenase</fullName>
    </submittedName>
</protein>
<dbReference type="PROSITE" id="PS51387">
    <property type="entry name" value="FAD_PCMH"/>
    <property type="match status" value="1"/>
</dbReference>
<keyword evidence="1" id="KW-0274">FAD</keyword>